<comment type="caution">
    <text evidence="3">The sequence shown here is derived from an EMBL/GenBank/DDBJ whole genome shotgun (WGS) entry which is preliminary data.</text>
</comment>
<feature type="region of interest" description="Disordered" evidence="2">
    <location>
        <begin position="366"/>
        <end position="394"/>
    </location>
</feature>
<keyword evidence="4" id="KW-1185">Reference proteome</keyword>
<accession>A0AAD7TXT1</accession>
<proteinExistence type="predicted"/>
<dbReference type="Proteomes" id="UP001215151">
    <property type="component" value="Unassembled WGS sequence"/>
</dbReference>
<dbReference type="InterPro" id="IPR018247">
    <property type="entry name" value="EF_Hand_1_Ca_BS"/>
</dbReference>
<dbReference type="PROSITE" id="PS00018">
    <property type="entry name" value="EF_HAND_1"/>
    <property type="match status" value="1"/>
</dbReference>
<feature type="region of interest" description="Disordered" evidence="2">
    <location>
        <begin position="291"/>
        <end position="314"/>
    </location>
</feature>
<gene>
    <name evidence="3" type="ORF">ONZ51_g4717</name>
</gene>
<protein>
    <recommendedName>
        <fullName evidence="5">EF-hand domain-containing protein</fullName>
    </recommendedName>
</protein>
<name>A0AAD7TXT1_9APHY</name>
<feature type="region of interest" description="Disordered" evidence="2">
    <location>
        <begin position="1141"/>
        <end position="1161"/>
    </location>
</feature>
<evidence type="ECO:0000313" key="4">
    <source>
        <dbReference type="Proteomes" id="UP001215151"/>
    </source>
</evidence>
<sequence length="1412" mass="158435">MTFKNASAQTVKGASITSNAMQEAQKALDSAIRPAQPGGIAYRVEKGLVEAVDGFNKATDNSKGWDILLDGVNTLVESLPPLLRTLNALAQVHPFLQVAVGAFSVVVELEMKRHDNDRKISLLFLEMRNMMSTLVQLKDVRPNHVGLDGVSIGERLDNLINMAAEDIKECANACDTYARKRLFTKVAKAFSWDAALKEYIQRFSDRKAELNFAIAVHTGTRIDQANNKLDTLMGKMDIVLEFFQKAVPRDQRVLAEAIRQRGGTEVVLTRMDVLQELLLQEQQLEAGTRFVQPASPTAGPGVRTGNDTAGPLRLGSRTRSVEHLRGERSVPRRRTIYEIPAKGRNGDGEEHTYPSYHAPVSPYVVPSPNDAPDPLDGAHGSQVPGRVQAGGKDVKQSSELVELLQDLKEEPAVAMQRNLVLFERRYAILHKEFVEDMKKAMSREGDRVIQSVLEGPHDRIFDPDMHEVWKNMRWRGIVKARHLALAIYDHYMQRLDDQNRAITSGTKPIRPIPEEDLWAVQCIDLIHLQSLVEALDSDSSGYVSVQEVNKFTASRPKEWSLVRWLAYWAVGWQVAMSEYKGKIFAILVRIWELRSSINLYEKEVEAYVYAVGRYAKSITATFVEDIDRRYLLERFQDYIDQEQARLRQALETVKYDLDSTDTLNLINGPGGLERHVFVILYLLLKRHHDIMRVAQRVLLHPQEISHATSTVVVVRDAFLKSLTFVAAAALFTQRRLVVDVEIADFACGMLSALQDDISAPPEAALELTVNEDDVELEIDSNEPSDVVLKYPPYAEELYSEQDDLVENEGTEVAEELKPLLGKWAGVRHISPSDAEELECALAYAYVFHISPRDPNKLVAKPKYPWAEQCTRMTAEVEFSGITDDGRREYTISEVFNSTQMEHLWLRVTLSQDGLALEGEEGLMSMSTPAQNRHTVLKKDVCVEIITLYPSPRQLEENKARALWRFAISAILYDVRRRLCTWSLIRERGNIRRLAASLCQRGIELAARGSNLHPDDVKEQARVTRSLVPADVHCIRSCVSKWAQHGWLLPLCGICGRVLRTDKPCLRMFGQVSHPPAEEEFAVCEREECLVGCMRYPASLPPLVFKTWTTGWTMASFLEQSGRTVDDLRELFNHAARSVSLGGERGQTEFDEDSLANEPLTPENSWLSAHHTLSTTAEVGEDRLETDSSVRSQTYKDLGASHLEIPVSLPQSAMAAVIGSRSTKEISDGASSSLLPRRKVSFVLDQSTDPTYPVTEEPIHDGVRPECARCKSEVQLPCWICAQCSDLTYICVSCEDDTIAHGKHRKDHVLMRLWDISRTFWSPPSNTCELEDGVSSSPVVIQIPQGGEGEGEDRLGQLASRCESIEARINRLETRLSGIDTRLERMDEMLAAVLSALRGSSSLTNVRPPGPEY</sequence>
<evidence type="ECO:0008006" key="5">
    <source>
        <dbReference type="Google" id="ProtNLM"/>
    </source>
</evidence>
<evidence type="ECO:0000313" key="3">
    <source>
        <dbReference type="EMBL" id="KAJ8483408.1"/>
    </source>
</evidence>
<reference evidence="3" key="1">
    <citation type="submission" date="2022-11" db="EMBL/GenBank/DDBJ databases">
        <title>Genome Sequence of Cubamyces cubensis.</title>
        <authorList>
            <person name="Buettner E."/>
        </authorList>
    </citation>
    <scope>NUCLEOTIDE SEQUENCE</scope>
    <source>
        <strain evidence="3">MPL-01</strain>
    </source>
</reference>
<feature type="coiled-coil region" evidence="1">
    <location>
        <begin position="1354"/>
        <end position="1388"/>
    </location>
</feature>
<evidence type="ECO:0000256" key="2">
    <source>
        <dbReference type="SAM" id="MobiDB-lite"/>
    </source>
</evidence>
<organism evidence="3 4">
    <name type="scientific">Trametes cubensis</name>
    <dbReference type="NCBI Taxonomy" id="1111947"/>
    <lineage>
        <taxon>Eukaryota</taxon>
        <taxon>Fungi</taxon>
        <taxon>Dikarya</taxon>
        <taxon>Basidiomycota</taxon>
        <taxon>Agaricomycotina</taxon>
        <taxon>Agaricomycetes</taxon>
        <taxon>Polyporales</taxon>
        <taxon>Polyporaceae</taxon>
        <taxon>Trametes</taxon>
    </lineage>
</organism>
<dbReference type="EMBL" id="JAPEVG010000094">
    <property type="protein sequence ID" value="KAJ8483408.1"/>
    <property type="molecule type" value="Genomic_DNA"/>
</dbReference>
<evidence type="ECO:0000256" key="1">
    <source>
        <dbReference type="SAM" id="Coils"/>
    </source>
</evidence>
<keyword evidence="1" id="KW-0175">Coiled coil</keyword>